<dbReference type="VEuPathDB" id="FungiDB:ASPZODRAFT_131713"/>
<dbReference type="GeneID" id="34609286"/>
<feature type="compositionally biased region" description="Low complexity" evidence="1">
    <location>
        <begin position="16"/>
        <end position="32"/>
    </location>
</feature>
<name>A0A1L9SIB4_9EURO</name>
<dbReference type="AlphaFoldDB" id="A0A1L9SIB4"/>
<dbReference type="OrthoDB" id="4160190at2759"/>
<feature type="region of interest" description="Disordered" evidence="1">
    <location>
        <begin position="1"/>
        <end position="32"/>
    </location>
</feature>
<accession>A0A1L9SIB4</accession>
<evidence type="ECO:0000313" key="3">
    <source>
        <dbReference type="Proteomes" id="UP000184188"/>
    </source>
</evidence>
<reference evidence="3" key="1">
    <citation type="journal article" date="2017" name="Genome Biol.">
        <title>Comparative genomics reveals high biological diversity and specific adaptations in the industrially and medically important fungal genus Aspergillus.</title>
        <authorList>
            <person name="de Vries R.P."/>
            <person name="Riley R."/>
            <person name="Wiebenga A."/>
            <person name="Aguilar-Osorio G."/>
            <person name="Amillis S."/>
            <person name="Uchima C.A."/>
            <person name="Anderluh G."/>
            <person name="Asadollahi M."/>
            <person name="Askin M."/>
            <person name="Barry K."/>
            <person name="Battaglia E."/>
            <person name="Bayram O."/>
            <person name="Benocci T."/>
            <person name="Braus-Stromeyer S.A."/>
            <person name="Caldana C."/>
            <person name="Canovas D."/>
            <person name="Cerqueira G.C."/>
            <person name="Chen F."/>
            <person name="Chen W."/>
            <person name="Choi C."/>
            <person name="Clum A."/>
            <person name="Dos Santos R.A."/>
            <person name="Damasio A.R."/>
            <person name="Diallinas G."/>
            <person name="Emri T."/>
            <person name="Fekete E."/>
            <person name="Flipphi M."/>
            <person name="Freyberg S."/>
            <person name="Gallo A."/>
            <person name="Gournas C."/>
            <person name="Habgood R."/>
            <person name="Hainaut M."/>
            <person name="Harispe M.L."/>
            <person name="Henrissat B."/>
            <person name="Hilden K.S."/>
            <person name="Hope R."/>
            <person name="Hossain A."/>
            <person name="Karabika E."/>
            <person name="Karaffa L."/>
            <person name="Karanyi Z."/>
            <person name="Krasevec N."/>
            <person name="Kuo A."/>
            <person name="Kusch H."/>
            <person name="LaButti K."/>
            <person name="Lagendijk E.L."/>
            <person name="Lapidus A."/>
            <person name="Levasseur A."/>
            <person name="Lindquist E."/>
            <person name="Lipzen A."/>
            <person name="Logrieco A.F."/>
            <person name="MacCabe A."/>
            <person name="Maekelae M.R."/>
            <person name="Malavazi I."/>
            <person name="Melin P."/>
            <person name="Meyer V."/>
            <person name="Mielnichuk N."/>
            <person name="Miskei M."/>
            <person name="Molnar A.P."/>
            <person name="Mule G."/>
            <person name="Ngan C.Y."/>
            <person name="Orejas M."/>
            <person name="Orosz E."/>
            <person name="Ouedraogo J.P."/>
            <person name="Overkamp K.M."/>
            <person name="Park H.-S."/>
            <person name="Perrone G."/>
            <person name="Piumi F."/>
            <person name="Punt P.J."/>
            <person name="Ram A.F."/>
            <person name="Ramon A."/>
            <person name="Rauscher S."/>
            <person name="Record E."/>
            <person name="Riano-Pachon D.M."/>
            <person name="Robert V."/>
            <person name="Roehrig J."/>
            <person name="Ruller R."/>
            <person name="Salamov A."/>
            <person name="Salih N.S."/>
            <person name="Samson R.A."/>
            <person name="Sandor E."/>
            <person name="Sanguinetti M."/>
            <person name="Schuetze T."/>
            <person name="Sepcic K."/>
            <person name="Shelest E."/>
            <person name="Sherlock G."/>
            <person name="Sophianopoulou V."/>
            <person name="Squina F.M."/>
            <person name="Sun H."/>
            <person name="Susca A."/>
            <person name="Todd R.B."/>
            <person name="Tsang A."/>
            <person name="Unkles S.E."/>
            <person name="van de Wiele N."/>
            <person name="van Rossen-Uffink D."/>
            <person name="Oliveira J.V."/>
            <person name="Vesth T.C."/>
            <person name="Visser J."/>
            <person name="Yu J.-H."/>
            <person name="Zhou M."/>
            <person name="Andersen M.R."/>
            <person name="Archer D.B."/>
            <person name="Baker S.E."/>
            <person name="Benoit I."/>
            <person name="Brakhage A.A."/>
            <person name="Braus G.H."/>
            <person name="Fischer R."/>
            <person name="Frisvad J.C."/>
            <person name="Goldman G.H."/>
            <person name="Houbraken J."/>
            <person name="Oakley B."/>
            <person name="Pocsi I."/>
            <person name="Scazzocchio C."/>
            <person name="Seiboth B."/>
            <person name="vanKuyk P.A."/>
            <person name="Wortman J."/>
            <person name="Dyer P.S."/>
            <person name="Grigoriev I.V."/>
        </authorList>
    </citation>
    <scope>NUCLEOTIDE SEQUENCE [LARGE SCALE GENOMIC DNA]</scope>
    <source>
        <strain evidence="3">CBS 506.65</strain>
    </source>
</reference>
<proteinExistence type="predicted"/>
<gene>
    <name evidence="2" type="ORF">ASPZODRAFT_131713</name>
</gene>
<dbReference type="Proteomes" id="UP000184188">
    <property type="component" value="Unassembled WGS sequence"/>
</dbReference>
<protein>
    <submittedName>
        <fullName evidence="2">Uncharacterized protein</fullName>
    </submittedName>
</protein>
<dbReference type="EMBL" id="KV878341">
    <property type="protein sequence ID" value="OJJ46823.1"/>
    <property type="molecule type" value="Genomic_DNA"/>
</dbReference>
<organism evidence="2 3">
    <name type="scientific">Penicilliopsis zonata CBS 506.65</name>
    <dbReference type="NCBI Taxonomy" id="1073090"/>
    <lineage>
        <taxon>Eukaryota</taxon>
        <taxon>Fungi</taxon>
        <taxon>Dikarya</taxon>
        <taxon>Ascomycota</taxon>
        <taxon>Pezizomycotina</taxon>
        <taxon>Eurotiomycetes</taxon>
        <taxon>Eurotiomycetidae</taxon>
        <taxon>Eurotiales</taxon>
        <taxon>Aspergillaceae</taxon>
        <taxon>Penicilliopsis</taxon>
    </lineage>
</organism>
<evidence type="ECO:0000256" key="1">
    <source>
        <dbReference type="SAM" id="MobiDB-lite"/>
    </source>
</evidence>
<evidence type="ECO:0000313" key="2">
    <source>
        <dbReference type="EMBL" id="OJJ46823.1"/>
    </source>
</evidence>
<sequence length="300" mass="33635">MSLRYDPDDWPLPSPSRRASNRTSSVSSSTVDSETISLLSLSNFPPPPVTPATSPGIAPRKASCLSLLDETVRLELNPSVTISFVRNSKLFKLRYTFIDVVKDSTGTLRCLELGGGMGQSSAFLHSFQNTKLPVPHVEHPKLPNEPSLRVSFLDEQTVQSGTTVFTTQLAYTFDTWMDCVRFQEALLASKLVFIAGIAEARSKGRGEECISQNIRVLCGRNDKLVLLFFANSQRKELKRYISIPINCIESFHPGKRAGKPVVLTLQPNFDLLTHMKTLQIEFLEDSDRLRFCDFLNHQLR</sequence>
<dbReference type="RefSeq" id="XP_022581333.1">
    <property type="nucleotide sequence ID" value="XM_022722821.1"/>
</dbReference>
<keyword evidence="3" id="KW-1185">Reference proteome</keyword>